<dbReference type="InterPro" id="IPR031318">
    <property type="entry name" value="OPI10"/>
</dbReference>
<organism evidence="4 5">
    <name type="scientific">Linnemannia gamsii</name>
    <dbReference type="NCBI Taxonomy" id="64522"/>
    <lineage>
        <taxon>Eukaryota</taxon>
        <taxon>Fungi</taxon>
        <taxon>Fungi incertae sedis</taxon>
        <taxon>Mucoromycota</taxon>
        <taxon>Mortierellomycotina</taxon>
        <taxon>Mortierellomycetes</taxon>
        <taxon>Mortierellales</taxon>
        <taxon>Mortierellaceae</taxon>
        <taxon>Linnemannia</taxon>
    </lineage>
</organism>
<gene>
    <name evidence="4" type="ORF">BGZ96_000253</name>
</gene>
<dbReference type="InterPro" id="IPR048364">
    <property type="entry name" value="Hikeshi-like_C"/>
</dbReference>
<evidence type="ECO:0000256" key="1">
    <source>
        <dbReference type="ARBA" id="ARBA00006623"/>
    </source>
</evidence>
<protein>
    <recommendedName>
        <fullName evidence="6">Hikeshi-like domain-containing protein</fullName>
    </recommendedName>
</protein>
<comment type="caution">
    <text evidence="4">The sequence shown here is derived from an EMBL/GenBank/DDBJ whole genome shotgun (WGS) entry which is preliminary data.</text>
</comment>
<dbReference type="Pfam" id="PF05603">
    <property type="entry name" value="Hikeshi-like_N"/>
    <property type="match status" value="1"/>
</dbReference>
<evidence type="ECO:0000313" key="5">
    <source>
        <dbReference type="Proteomes" id="UP001194696"/>
    </source>
</evidence>
<feature type="domain" description="Hikeshi-like C-terminal" evidence="3">
    <location>
        <begin position="172"/>
        <end position="249"/>
    </location>
</feature>
<keyword evidence="5" id="KW-1185">Reference proteome</keyword>
<name>A0ABQ7JPL2_9FUNG</name>
<proteinExistence type="inferred from homology"/>
<evidence type="ECO:0000259" key="2">
    <source>
        <dbReference type="Pfam" id="PF05603"/>
    </source>
</evidence>
<evidence type="ECO:0000313" key="4">
    <source>
        <dbReference type="EMBL" id="KAG0282668.1"/>
    </source>
</evidence>
<dbReference type="EMBL" id="JAAAIM010001023">
    <property type="protein sequence ID" value="KAG0282668.1"/>
    <property type="molecule type" value="Genomic_DNA"/>
</dbReference>
<comment type="similarity">
    <text evidence="1">Belongs to the OPI10 family.</text>
</comment>
<dbReference type="PANTHER" id="PTHR12925:SF0">
    <property type="entry name" value="PROTEIN HIKESHI"/>
    <property type="match status" value="1"/>
</dbReference>
<evidence type="ECO:0000259" key="3">
    <source>
        <dbReference type="Pfam" id="PF21057"/>
    </source>
</evidence>
<reference evidence="4 5" key="1">
    <citation type="journal article" date="2020" name="Fungal Divers.">
        <title>Resolving the Mortierellaceae phylogeny through synthesis of multi-gene phylogenetics and phylogenomics.</title>
        <authorList>
            <person name="Vandepol N."/>
            <person name="Liber J."/>
            <person name="Desiro A."/>
            <person name="Na H."/>
            <person name="Kennedy M."/>
            <person name="Barry K."/>
            <person name="Grigoriev I.V."/>
            <person name="Miller A.N."/>
            <person name="O'Donnell K."/>
            <person name="Stajich J.E."/>
            <person name="Bonito G."/>
        </authorList>
    </citation>
    <scope>NUCLEOTIDE SEQUENCE [LARGE SCALE GENOMIC DNA]</scope>
    <source>
        <strain evidence="4 5">AD045</strain>
    </source>
</reference>
<sequence>MFGCIVAGRLVQTNLQQVDVNKFTFQLDDAEAINHIVVFLLGTMPFPQGSAATVHLLWPNKTWQLLGMLSNEKASAIFRLKANNGSKSTPTPNTITASISDMSMDSSSSTASAPKTAPITATLGISIEPIDVVMSQIATLASSSSTTSTVPSNALVPLSSINNNTTTTSPDSVAAIAQKVMSHLYNHVTSFATAVVPPGSTVLVPTGGPGSAMGVLANQADMSFLPVRAFNDWFQNVVRKAKADPMFLTRE</sequence>
<accession>A0ABQ7JPL2</accession>
<feature type="domain" description="Hikeshi-like N-terminal" evidence="2">
    <location>
        <begin position="5"/>
        <end position="142"/>
    </location>
</feature>
<dbReference type="Pfam" id="PF21057">
    <property type="entry name" value="Hikeshi-like_C"/>
    <property type="match status" value="1"/>
</dbReference>
<dbReference type="InterPro" id="IPR008493">
    <property type="entry name" value="Hikeshi-like_N"/>
</dbReference>
<dbReference type="Proteomes" id="UP001194696">
    <property type="component" value="Unassembled WGS sequence"/>
</dbReference>
<dbReference type="PANTHER" id="PTHR12925">
    <property type="entry name" value="HIKESHI FAMILY MEMBER"/>
    <property type="match status" value="1"/>
</dbReference>
<evidence type="ECO:0008006" key="6">
    <source>
        <dbReference type="Google" id="ProtNLM"/>
    </source>
</evidence>